<feature type="transmembrane region" description="Helical" evidence="1">
    <location>
        <begin position="12"/>
        <end position="35"/>
    </location>
</feature>
<feature type="transmembrane region" description="Helical" evidence="1">
    <location>
        <begin position="55"/>
        <end position="73"/>
    </location>
</feature>
<sequence>MDLSLERVYRLINVRPFLSSFVSVFTGCAAGYLLSGDGKIHYISHNPLTLIDIKNVGEILIRNLLFVIVLVILSIINSRLPLIILFLNAAVVGILLQRLGIQQFIYVVLPHGIPEMTAIVIISGTLIKYHIASFREKMKKLIWPLALYFTSVFFEVYITPWLVSIFL</sequence>
<proteinExistence type="predicted"/>
<dbReference type="PROSITE" id="PS51257">
    <property type="entry name" value="PROKAR_LIPOPROTEIN"/>
    <property type="match status" value="1"/>
</dbReference>
<evidence type="ECO:0000256" key="1">
    <source>
        <dbReference type="SAM" id="Phobius"/>
    </source>
</evidence>
<reference evidence="2 3" key="1">
    <citation type="journal article" date="2013" name="PLoS ONE">
        <title>Lactobacillus paracasei comparative genomics: towards species pan-genome definition and exploitation of diversity.</title>
        <authorList>
            <person name="Smokvina T."/>
            <person name="Wels M."/>
            <person name="Polka J."/>
            <person name="Chervaux C."/>
            <person name="Brisse S."/>
            <person name="Boekhorst J."/>
            <person name="van Hylckama Vlieg J.E."/>
            <person name="Siezen R.J."/>
        </authorList>
    </citation>
    <scope>NUCLEOTIDE SEQUENCE [LARGE SCALE GENOMIC DNA]</scope>
    <source>
        <strain evidence="2 3">Lpp41</strain>
    </source>
</reference>
<feature type="transmembrane region" description="Helical" evidence="1">
    <location>
        <begin position="105"/>
        <end position="129"/>
    </location>
</feature>
<evidence type="ECO:0000313" key="2">
    <source>
        <dbReference type="EMBL" id="EPC76242.1"/>
    </source>
</evidence>
<dbReference type="EMBL" id="ANKE01000033">
    <property type="protein sequence ID" value="EPC76242.1"/>
    <property type="molecule type" value="Genomic_DNA"/>
</dbReference>
<comment type="caution">
    <text evidence="2">The sequence shown here is derived from an EMBL/GenBank/DDBJ whole genome shotgun (WGS) entry which is preliminary data.</text>
</comment>
<evidence type="ECO:0008006" key="4">
    <source>
        <dbReference type="Google" id="ProtNLM"/>
    </source>
</evidence>
<accession>A0A829HCH2</accession>
<dbReference type="AlphaFoldDB" id="A0A829HCH2"/>
<organism evidence="2 3">
    <name type="scientific">Lacticaseibacillus paracasei subsp. paracasei Lpp41</name>
    <dbReference type="NCBI Taxonomy" id="1256208"/>
    <lineage>
        <taxon>Bacteria</taxon>
        <taxon>Bacillati</taxon>
        <taxon>Bacillota</taxon>
        <taxon>Bacilli</taxon>
        <taxon>Lactobacillales</taxon>
        <taxon>Lactobacillaceae</taxon>
        <taxon>Lacticaseibacillus</taxon>
    </lineage>
</organism>
<dbReference type="InterPro" id="IPR002798">
    <property type="entry name" value="SpoIIM-like"/>
</dbReference>
<dbReference type="Pfam" id="PF01944">
    <property type="entry name" value="SpoIIM"/>
    <property type="match status" value="1"/>
</dbReference>
<feature type="transmembrane region" description="Helical" evidence="1">
    <location>
        <begin position="141"/>
        <end position="163"/>
    </location>
</feature>
<keyword evidence="1" id="KW-0812">Transmembrane</keyword>
<dbReference type="Proteomes" id="UP000014244">
    <property type="component" value="Unassembled WGS sequence"/>
</dbReference>
<protein>
    <recommendedName>
        <fullName evidence="4">Stage II sporulation protein M</fullName>
    </recommendedName>
</protein>
<keyword evidence="1" id="KW-1133">Transmembrane helix</keyword>
<gene>
    <name evidence="2" type="ORF">Lpp41_00520</name>
</gene>
<feature type="transmembrane region" description="Helical" evidence="1">
    <location>
        <begin position="80"/>
        <end position="99"/>
    </location>
</feature>
<evidence type="ECO:0000313" key="3">
    <source>
        <dbReference type="Proteomes" id="UP000014244"/>
    </source>
</evidence>
<name>A0A829HCH2_LACPA</name>
<keyword evidence="1" id="KW-0472">Membrane</keyword>